<sequence>MGIEEGKTGFEFTFFTGKPTSQKCSGVGGRFFLFRPRSSLSNFSTSPHLHTVNCCSNDWSTWTIFGEPNSKSTTSPMRFSFKFEKIEENLCHRIQLLLKNLHTAYSIKRARFSRVQIFLLSISNFSSNHSNVPSINFDQVQIRIENQPVLFEEEEEEEKKIFFSTPGNRTIKVRQKFTKIEQNGQLCKLKVIDHNNNNNECNNNLHCKIGPFEEFRSDIGKSDLKKEIGDENVTCNRVDWTPKRRRKNNLLSLDEAFSKLKLRGNRQHCDQSISKRKCISNFPPKFVPKQCNNRNSDDETILSTAPPELVVVTFDSNFPQTNNNSTEQQSISPVLSRNFTNGKRNLNESEECKLRVKNIKQHKVFPFESYCSSLWRRKRSKGLPGSAEVSYMKNKSQQIEVSRSPLIVMLKVPPVCRLANLEAIVLCGTIDLGVLQTMGEDSIYLQEKIFEIVTSEASYLNSLLILTVHFMQSPKLSGKTDSESVITAQDHKELFSSVHAVRHSSERLFKKLKQSVETSVMLDNICDILADHLQKDENVFVNYCRDLAYQQKKLHYLKENNAKFVEEIALLEKSKLVKNQDLASFLLQPLQRVTRYPLLIRAIRSQLNANDKRIASVECALSTAQRVVSLCNESRRHFQGIEELFELHSKLIYNHQSPKQFPVITRKRRLIMKGSFCASEIKKSKTSSANALLITKQTRNNFLVKDYCDRKSIAVPSFSFDPGTNGQTLLRFNASFEHKFLVVLKSNHLNAEVRILLATNSQEDKEKWIRALNDPSYHCTVDISSSVLCENLPNLFSKTKQSTN</sequence>
<reference evidence="3 4" key="1">
    <citation type="submission" date="2015-01" db="EMBL/GenBank/DDBJ databases">
        <title>Evolution of Trichinella species and genotypes.</title>
        <authorList>
            <person name="Korhonen P.K."/>
            <person name="Edoardo P."/>
            <person name="Giuseppe L.R."/>
            <person name="Gasser R.B."/>
        </authorList>
    </citation>
    <scope>NUCLEOTIDE SEQUENCE [LARGE SCALE GENOMIC DNA]</scope>
    <source>
        <strain evidence="3">ISS37</strain>
    </source>
</reference>
<dbReference type="AlphaFoldDB" id="A0A0V0RZD4"/>
<dbReference type="Gene3D" id="1.20.900.10">
    <property type="entry name" value="Dbl homology (DH) domain"/>
    <property type="match status" value="1"/>
</dbReference>
<dbReference type="PANTHER" id="PTHR12845">
    <property type="entry name" value="GUANINE NUCLEOTIDE EXCHANGE FACTOR"/>
    <property type="match status" value="1"/>
</dbReference>
<dbReference type="InterPro" id="IPR035899">
    <property type="entry name" value="DBL_dom_sf"/>
</dbReference>
<dbReference type="SMART" id="SM00325">
    <property type="entry name" value="RhoGEF"/>
    <property type="match status" value="1"/>
</dbReference>
<dbReference type="STRING" id="6336.A0A0V0RZD4"/>
<dbReference type="PANTHER" id="PTHR12845:SF5">
    <property type="entry name" value="EPHEXIN, ISOFORM D"/>
    <property type="match status" value="1"/>
</dbReference>
<dbReference type="PROSITE" id="PS50003">
    <property type="entry name" value="PH_DOMAIN"/>
    <property type="match status" value="1"/>
</dbReference>
<dbReference type="PROSITE" id="PS50010">
    <property type="entry name" value="DH_2"/>
    <property type="match status" value="1"/>
</dbReference>
<dbReference type="Proteomes" id="UP000054630">
    <property type="component" value="Unassembled WGS sequence"/>
</dbReference>
<dbReference type="InterPro" id="IPR047271">
    <property type="entry name" value="Ephexin-like"/>
</dbReference>
<evidence type="ECO:0000313" key="3">
    <source>
        <dbReference type="EMBL" id="KRX19875.1"/>
    </source>
</evidence>
<feature type="domain" description="DH" evidence="2">
    <location>
        <begin position="444"/>
        <end position="634"/>
    </location>
</feature>
<dbReference type="GO" id="GO:0005085">
    <property type="term" value="F:guanyl-nucleotide exchange factor activity"/>
    <property type="evidence" value="ECO:0007669"/>
    <property type="project" value="InterPro"/>
</dbReference>
<organism evidence="3 4">
    <name type="scientific">Trichinella nelsoni</name>
    <dbReference type="NCBI Taxonomy" id="6336"/>
    <lineage>
        <taxon>Eukaryota</taxon>
        <taxon>Metazoa</taxon>
        <taxon>Ecdysozoa</taxon>
        <taxon>Nematoda</taxon>
        <taxon>Enoplea</taxon>
        <taxon>Dorylaimia</taxon>
        <taxon>Trichinellida</taxon>
        <taxon>Trichinellidae</taxon>
        <taxon>Trichinella</taxon>
    </lineage>
</organism>
<accession>A0A0V0RZD4</accession>
<name>A0A0V0RZD4_9BILA</name>
<dbReference type="InterPro" id="IPR001849">
    <property type="entry name" value="PH_domain"/>
</dbReference>
<gene>
    <name evidence="3" type="primary">ARHGEF16</name>
    <name evidence="3" type="ORF">T07_5566</name>
</gene>
<evidence type="ECO:0000313" key="4">
    <source>
        <dbReference type="Proteomes" id="UP000054630"/>
    </source>
</evidence>
<dbReference type="InterPro" id="IPR000219">
    <property type="entry name" value="DH_dom"/>
</dbReference>
<keyword evidence="4" id="KW-1185">Reference proteome</keyword>
<feature type="domain" description="PH" evidence="1">
    <location>
        <begin position="737"/>
        <end position="777"/>
    </location>
</feature>
<comment type="caution">
    <text evidence="3">The sequence shown here is derived from an EMBL/GenBank/DDBJ whole genome shotgun (WGS) entry which is preliminary data.</text>
</comment>
<dbReference type="OrthoDB" id="27593at2759"/>
<protein>
    <submittedName>
        <fullName evidence="3">Rho guanine nucleotide exchange factor 16</fullName>
    </submittedName>
</protein>
<dbReference type="EMBL" id="JYDL01000054">
    <property type="protein sequence ID" value="KRX19875.1"/>
    <property type="molecule type" value="Genomic_DNA"/>
</dbReference>
<evidence type="ECO:0000259" key="1">
    <source>
        <dbReference type="PROSITE" id="PS50003"/>
    </source>
</evidence>
<dbReference type="SUPFAM" id="SSF48065">
    <property type="entry name" value="DBL homology domain (DH-domain)"/>
    <property type="match status" value="1"/>
</dbReference>
<proteinExistence type="predicted"/>
<evidence type="ECO:0000259" key="2">
    <source>
        <dbReference type="PROSITE" id="PS50010"/>
    </source>
</evidence>
<dbReference type="Pfam" id="PF00621">
    <property type="entry name" value="RhoGEF"/>
    <property type="match status" value="1"/>
</dbReference>
<dbReference type="SUPFAM" id="SSF50729">
    <property type="entry name" value="PH domain-like"/>
    <property type="match status" value="1"/>
</dbReference>